<dbReference type="Proteomes" id="UP001180020">
    <property type="component" value="Unassembled WGS sequence"/>
</dbReference>
<organism evidence="1 2">
    <name type="scientific">Acorus calamus</name>
    <name type="common">Sweet flag</name>
    <dbReference type="NCBI Taxonomy" id="4465"/>
    <lineage>
        <taxon>Eukaryota</taxon>
        <taxon>Viridiplantae</taxon>
        <taxon>Streptophyta</taxon>
        <taxon>Embryophyta</taxon>
        <taxon>Tracheophyta</taxon>
        <taxon>Spermatophyta</taxon>
        <taxon>Magnoliopsida</taxon>
        <taxon>Liliopsida</taxon>
        <taxon>Acoraceae</taxon>
        <taxon>Acorus</taxon>
    </lineage>
</organism>
<dbReference type="AlphaFoldDB" id="A0AAV9D1P8"/>
<dbReference type="EMBL" id="JAUJYO010000016">
    <property type="protein sequence ID" value="KAK1294068.1"/>
    <property type="molecule type" value="Genomic_DNA"/>
</dbReference>
<reference evidence="1" key="2">
    <citation type="submission" date="2023-06" db="EMBL/GenBank/DDBJ databases">
        <authorList>
            <person name="Ma L."/>
            <person name="Liu K.-W."/>
            <person name="Li Z."/>
            <person name="Hsiao Y.-Y."/>
            <person name="Qi Y."/>
            <person name="Fu T."/>
            <person name="Tang G."/>
            <person name="Zhang D."/>
            <person name="Sun W.-H."/>
            <person name="Liu D.-K."/>
            <person name="Li Y."/>
            <person name="Chen G.-Z."/>
            <person name="Liu X.-D."/>
            <person name="Liao X.-Y."/>
            <person name="Jiang Y.-T."/>
            <person name="Yu X."/>
            <person name="Hao Y."/>
            <person name="Huang J."/>
            <person name="Zhao X.-W."/>
            <person name="Ke S."/>
            <person name="Chen Y.-Y."/>
            <person name="Wu W.-L."/>
            <person name="Hsu J.-L."/>
            <person name="Lin Y.-F."/>
            <person name="Huang M.-D."/>
            <person name="Li C.-Y."/>
            <person name="Huang L."/>
            <person name="Wang Z.-W."/>
            <person name="Zhao X."/>
            <person name="Zhong W.-Y."/>
            <person name="Peng D.-H."/>
            <person name="Ahmad S."/>
            <person name="Lan S."/>
            <person name="Zhang J.-S."/>
            <person name="Tsai W.-C."/>
            <person name="Van De Peer Y."/>
            <person name="Liu Z.-J."/>
        </authorList>
    </citation>
    <scope>NUCLEOTIDE SEQUENCE</scope>
    <source>
        <strain evidence="1">CP</strain>
        <tissue evidence="1">Leaves</tissue>
    </source>
</reference>
<comment type="caution">
    <text evidence="1">The sequence shown here is derived from an EMBL/GenBank/DDBJ whole genome shotgun (WGS) entry which is preliminary data.</text>
</comment>
<reference evidence="1" key="1">
    <citation type="journal article" date="2023" name="Nat. Commun.">
        <title>Diploid and tetraploid genomes of Acorus and the evolution of monocots.</title>
        <authorList>
            <person name="Ma L."/>
            <person name="Liu K.W."/>
            <person name="Li Z."/>
            <person name="Hsiao Y.Y."/>
            <person name="Qi Y."/>
            <person name="Fu T."/>
            <person name="Tang G.D."/>
            <person name="Zhang D."/>
            <person name="Sun W.H."/>
            <person name="Liu D.K."/>
            <person name="Li Y."/>
            <person name="Chen G.Z."/>
            <person name="Liu X.D."/>
            <person name="Liao X.Y."/>
            <person name="Jiang Y.T."/>
            <person name="Yu X."/>
            <person name="Hao Y."/>
            <person name="Huang J."/>
            <person name="Zhao X.W."/>
            <person name="Ke S."/>
            <person name="Chen Y.Y."/>
            <person name="Wu W.L."/>
            <person name="Hsu J.L."/>
            <person name="Lin Y.F."/>
            <person name="Huang M.D."/>
            <person name="Li C.Y."/>
            <person name="Huang L."/>
            <person name="Wang Z.W."/>
            <person name="Zhao X."/>
            <person name="Zhong W.Y."/>
            <person name="Peng D.H."/>
            <person name="Ahmad S."/>
            <person name="Lan S."/>
            <person name="Zhang J.S."/>
            <person name="Tsai W.C."/>
            <person name="Van de Peer Y."/>
            <person name="Liu Z.J."/>
        </authorList>
    </citation>
    <scope>NUCLEOTIDE SEQUENCE</scope>
    <source>
        <strain evidence="1">CP</strain>
    </source>
</reference>
<gene>
    <name evidence="1" type="ORF">QJS10_CPA16g01229</name>
</gene>
<evidence type="ECO:0000313" key="2">
    <source>
        <dbReference type="Proteomes" id="UP001180020"/>
    </source>
</evidence>
<name>A0AAV9D1P8_ACOCL</name>
<evidence type="ECO:0000313" key="1">
    <source>
        <dbReference type="EMBL" id="KAK1294068.1"/>
    </source>
</evidence>
<keyword evidence="2" id="KW-1185">Reference proteome</keyword>
<protein>
    <submittedName>
        <fullName evidence="1">Uncharacterized protein</fullName>
    </submittedName>
</protein>
<accession>A0AAV9D1P8</accession>
<sequence>MEGWDDSLFRVDFEGDCADLSLVPSDVLIGISSRKVFCTDIDGFEESFTKG</sequence>
<proteinExistence type="predicted"/>